<protein>
    <submittedName>
        <fullName evidence="5">Putative sugar ABC transporter, ATP-binding protein</fullName>
    </submittedName>
</protein>
<dbReference type="PANTHER" id="PTHR43790:SF4">
    <property type="entry name" value="GUANOSINE IMPORT ATP-BINDING PROTEIN NUPO"/>
    <property type="match status" value="1"/>
</dbReference>
<dbReference type="PROSITE" id="PS00211">
    <property type="entry name" value="ABC_TRANSPORTER_1"/>
    <property type="match status" value="1"/>
</dbReference>
<evidence type="ECO:0000259" key="4">
    <source>
        <dbReference type="PROSITE" id="PS50893"/>
    </source>
</evidence>
<dbReference type="InterPro" id="IPR027417">
    <property type="entry name" value="P-loop_NTPase"/>
</dbReference>
<dbReference type="InterPro" id="IPR017871">
    <property type="entry name" value="ABC_transporter-like_CS"/>
</dbReference>
<dbReference type="SUPFAM" id="SSF52540">
    <property type="entry name" value="P-loop containing nucleoside triphosphate hydrolases"/>
    <property type="match status" value="2"/>
</dbReference>
<evidence type="ECO:0000256" key="2">
    <source>
        <dbReference type="ARBA" id="ARBA00022741"/>
    </source>
</evidence>
<feature type="domain" description="ABC transporter" evidence="4">
    <location>
        <begin position="62"/>
        <end position="297"/>
    </location>
</feature>
<dbReference type="EMBL" id="AQHN01000009">
    <property type="protein sequence ID" value="ENN89341.1"/>
    <property type="molecule type" value="Genomic_DNA"/>
</dbReference>
<dbReference type="Pfam" id="PF00005">
    <property type="entry name" value="ABC_tran"/>
    <property type="match status" value="2"/>
</dbReference>
<dbReference type="Gene3D" id="3.40.50.300">
    <property type="entry name" value="P-loop containing nucleotide triphosphate hydrolases"/>
    <property type="match status" value="2"/>
</dbReference>
<organism evidence="5 6">
    <name type="scientific">Rhizobium freirei PRF 81</name>
    <dbReference type="NCBI Taxonomy" id="363754"/>
    <lineage>
        <taxon>Bacteria</taxon>
        <taxon>Pseudomonadati</taxon>
        <taxon>Pseudomonadota</taxon>
        <taxon>Alphaproteobacteria</taxon>
        <taxon>Hyphomicrobiales</taxon>
        <taxon>Rhizobiaceae</taxon>
        <taxon>Rhizobium/Agrobacterium group</taxon>
        <taxon>Rhizobium</taxon>
    </lineage>
</organism>
<comment type="similarity">
    <text evidence="1">Belongs to the ABC transporter superfamily.</text>
</comment>
<dbReference type="AlphaFoldDB" id="N6V830"/>
<keyword evidence="3 5" id="KW-0067">ATP-binding</keyword>
<dbReference type="InterPro" id="IPR003593">
    <property type="entry name" value="AAA+_ATPase"/>
</dbReference>
<feature type="domain" description="ABC transporter" evidence="4">
    <location>
        <begin position="316"/>
        <end position="560"/>
    </location>
</feature>
<dbReference type="CDD" id="cd03216">
    <property type="entry name" value="ABC_Carb_Monos_I"/>
    <property type="match status" value="1"/>
</dbReference>
<evidence type="ECO:0000313" key="5">
    <source>
        <dbReference type="EMBL" id="ENN89341.1"/>
    </source>
</evidence>
<gene>
    <name evidence="5" type="ORF">RHSP_01009</name>
</gene>
<dbReference type="Proteomes" id="UP000012429">
    <property type="component" value="Unassembled WGS sequence"/>
</dbReference>
<dbReference type="GO" id="GO:0016887">
    <property type="term" value="F:ATP hydrolysis activity"/>
    <property type="evidence" value="ECO:0007669"/>
    <property type="project" value="InterPro"/>
</dbReference>
<comment type="caution">
    <text evidence="5">The sequence shown here is derived from an EMBL/GenBank/DDBJ whole genome shotgun (WGS) entry which is preliminary data.</text>
</comment>
<dbReference type="InterPro" id="IPR050107">
    <property type="entry name" value="ABC_carbohydrate_import_ATPase"/>
</dbReference>
<reference evidence="5 6" key="1">
    <citation type="journal article" date="2012" name="BMC Genomics">
        <title>Genomic basis of broad host range and environmental adaptability of Rhizobium tropici CIAT 899 and Rhizobium sp. PRF 81 which are used in inoculants for common bean (Phaseolus vulgaris L.).</title>
        <authorList>
            <person name="Ormeno-Orrillo E."/>
            <person name="Menna P."/>
            <person name="Almeida L.G."/>
            <person name="Ollero F.J."/>
            <person name="Nicolas M.F."/>
            <person name="Pains Rodrigues E."/>
            <person name="Shigueyoshi Nakatani A."/>
            <person name="Silva Batista J.S."/>
            <person name="Oliveira Chueire L.M."/>
            <person name="Souza R.C."/>
            <person name="Ribeiro Vasconcelos A.T."/>
            <person name="Megias M."/>
            <person name="Hungria M."/>
            <person name="Martinez-Romero E."/>
        </authorList>
    </citation>
    <scope>NUCLEOTIDE SEQUENCE [LARGE SCALE GENOMIC DNA]</scope>
    <source>
        <strain evidence="5 6">PRF 81</strain>
    </source>
</reference>
<proteinExistence type="inferred from homology"/>
<dbReference type="PANTHER" id="PTHR43790">
    <property type="entry name" value="CARBOHYDRATE TRANSPORT ATP-BINDING PROTEIN MG119-RELATED"/>
    <property type="match status" value="1"/>
</dbReference>
<keyword evidence="2" id="KW-0547">Nucleotide-binding</keyword>
<dbReference type="GO" id="GO:0005524">
    <property type="term" value="F:ATP binding"/>
    <property type="evidence" value="ECO:0007669"/>
    <property type="project" value="UniProtKB-KW"/>
</dbReference>
<sequence length="560" mass="60647">MSLAGGLLRRDRLWQSPRRHQDGEDAGWRLRLGLQFREPCEPIAMSIIRDTSLPQAGKAVGIETLDMIMRFGSFTALDHVSVSIPAGTFHALLGENGAGKSTLVKCIMGFYHQTSGSLSVDGREVAVVSPRDAAAYGLGMVYQHFTLVPSLTGAENLVISRAEVPAIINWAKERKALAAFMERMPFKIPLDRRVSELAAGEKQKLEIVKQLYLGRSFLILDEPTSVLTPAEADEMLGLVRGMTERGELTVLMISHKFHEVTKFADAVSILRRGKLVGGGKVGELSTDDMASMMIGDIKLAELDTRVPVTDTAKAVLQVERVKAPDRSGLKTIEIDKLTVRSGEIVGIAGISGNGQKELTEILAGQRPTETGAISVNGEIYGATRTEARKNNVRFIPEEPLQNACAPRMTVSENLAFRTFDLKANGAEAIWLNKGKMKKRATSLIADFKVKAASPSSPIAALSGGNVQRAVLARELTGEVDLLIVSNPCFGLDFSAVAEIRARIMRARNAGAAVLLLSEDLDELLEMSDRIMVISEGKLVYETQARAADISVIGAHMAGHH</sequence>
<name>N6V830_9HYPH</name>
<evidence type="ECO:0000313" key="6">
    <source>
        <dbReference type="Proteomes" id="UP000012429"/>
    </source>
</evidence>
<dbReference type="STRING" id="363754.RHSP_01009"/>
<evidence type="ECO:0000256" key="3">
    <source>
        <dbReference type="ARBA" id="ARBA00022840"/>
    </source>
</evidence>
<dbReference type="PROSITE" id="PS50893">
    <property type="entry name" value="ABC_TRANSPORTER_2"/>
    <property type="match status" value="2"/>
</dbReference>
<dbReference type="InterPro" id="IPR003439">
    <property type="entry name" value="ABC_transporter-like_ATP-bd"/>
</dbReference>
<evidence type="ECO:0000256" key="1">
    <source>
        <dbReference type="ARBA" id="ARBA00005417"/>
    </source>
</evidence>
<keyword evidence="6" id="KW-1185">Reference proteome</keyword>
<dbReference type="PATRIC" id="fig|363754.4.peg.602"/>
<accession>N6V830</accession>
<dbReference type="SMART" id="SM00382">
    <property type="entry name" value="AAA"/>
    <property type="match status" value="2"/>
</dbReference>